<dbReference type="GO" id="GO:0003723">
    <property type="term" value="F:RNA binding"/>
    <property type="evidence" value="ECO:0007669"/>
    <property type="project" value="InterPro"/>
</dbReference>
<comment type="caution">
    <text evidence="14">The sequence shown here is derived from an EMBL/GenBank/DDBJ whole genome shotgun (WGS) entry which is preliminary data.</text>
</comment>
<evidence type="ECO:0000256" key="12">
    <source>
        <dbReference type="PROSITE-ProRule" id="PRU01341"/>
    </source>
</evidence>
<evidence type="ECO:0000256" key="10">
    <source>
        <dbReference type="ARBA" id="ARBA00022833"/>
    </source>
</evidence>
<evidence type="ECO:0000256" key="1">
    <source>
        <dbReference type="ARBA" id="ARBA00004496"/>
    </source>
</evidence>
<evidence type="ECO:0000256" key="6">
    <source>
        <dbReference type="ARBA" id="ARBA00022741"/>
    </source>
</evidence>
<evidence type="ECO:0000256" key="3">
    <source>
        <dbReference type="ARBA" id="ARBA00012551"/>
    </source>
</evidence>
<dbReference type="InterPro" id="IPR047187">
    <property type="entry name" value="SF1_C_Upf1"/>
</dbReference>
<dbReference type="PANTHER" id="PTHR10887">
    <property type="entry name" value="DNA2/NAM7 HELICASE FAMILY"/>
    <property type="match status" value="1"/>
</dbReference>
<keyword evidence="6" id="KW-0547">Nucleotide-binding</keyword>
<dbReference type="Gene3D" id="3.40.50.300">
    <property type="entry name" value="P-loop containing nucleotide triphosphate hydrolases"/>
    <property type="match status" value="2"/>
</dbReference>
<evidence type="ECO:0000256" key="9">
    <source>
        <dbReference type="ARBA" id="ARBA00022806"/>
    </source>
</evidence>
<dbReference type="InterPro" id="IPR041677">
    <property type="entry name" value="DNA2/NAM7_AAA_11"/>
</dbReference>
<accession>A0AAN9TWZ3</accession>
<evidence type="ECO:0000256" key="5">
    <source>
        <dbReference type="ARBA" id="ARBA00022723"/>
    </source>
</evidence>
<comment type="caution">
    <text evidence="12">Lacks conserved residue(s) required for the propagation of feature annotation.</text>
</comment>
<dbReference type="EC" id="3.6.4.12" evidence="3"/>
<dbReference type="GO" id="GO:0003724">
    <property type="term" value="F:RNA helicase activity"/>
    <property type="evidence" value="ECO:0007669"/>
    <property type="project" value="InterPro"/>
</dbReference>
<dbReference type="InterPro" id="IPR041679">
    <property type="entry name" value="DNA2/NAM7-like_C"/>
</dbReference>
<comment type="similarity">
    <text evidence="2">Belongs to the DNA2/NAM7 helicase family.</text>
</comment>
<dbReference type="InterPro" id="IPR040812">
    <property type="entry name" value="UPF1_1B_dom"/>
</dbReference>
<keyword evidence="15" id="KW-1185">Reference proteome</keyword>
<gene>
    <name evidence="14" type="ORF">V9T40_005606</name>
</gene>
<dbReference type="GO" id="GO:0016787">
    <property type="term" value="F:hydrolase activity"/>
    <property type="evidence" value="ECO:0007669"/>
    <property type="project" value="UniProtKB-KW"/>
</dbReference>
<dbReference type="GO" id="GO:0005524">
    <property type="term" value="F:ATP binding"/>
    <property type="evidence" value="ECO:0007669"/>
    <property type="project" value="UniProtKB-KW"/>
</dbReference>
<dbReference type="InterPro" id="IPR018999">
    <property type="entry name" value="UPF1_CH/ZBD"/>
</dbReference>
<dbReference type="CDD" id="cd18808">
    <property type="entry name" value="SF1_C_Upf1"/>
    <property type="match status" value="1"/>
</dbReference>
<dbReference type="InterPro" id="IPR027417">
    <property type="entry name" value="P-loop_NTPase"/>
</dbReference>
<sequence>MCHLCSNWLANCSDDCSQSPLLHHLSNAEHEQVSLRNDVQVGKTALECSQCGHNNDLTIGFASVGLNSVAVGLSRQTEEPCNRQWKELTDNVHHLSYMVTVPLASSKKSHSEKPRICVTHIPPPCSTLLTSQDPVLPSRFTNGTEYVNFFNPLIKQESDFQKHLNESTRTQVDIKLRWEEVPNKKVRAYFILKFEETVWMPKLGEKLRLRHIGNGTNWTGIGRIVKLPQNYDEEVGLEMEKSEEIPRNCTTGFSVTRVWISTSYDRMVSALQKFTSKNSSNPDFLYEQILGIRVEDSFERLSEWELPPTKDYLSLSAQQENVIKYAMRHSLTLIQGPAASGKTDTLLGIALNLVHKGRILVCAYTNNVVDHLAVILNKKTLTVVRLFAVTQPSEKAETHFLSLDYKIRSQLPPEFRKVQKLLDEGKELSSKETKKYYDWRKKTEHDLLEKAEVICCTCIAAGDERLTSLKFHTILIDETKQATEPECIIPIALGCEKLVLVYDHFQLDPAIKCKEASKAGLKRSLFERLVNIGVKPQHLTAQYRMHPKLWHFPAVTFYDGSSLPSGVSAAQRELPDQALPWIDPDFPFMFYNVRGYDETTEPVKSYINKNEAKRVEQIVTRLLKRGISSEKIGVITQFEGQRKYLRLYMEDQGELDTDRYRKIEVDKVDAFQGREKDIIIVSCVQSLGNKTVGSLVFKDRFFLALTRAKFGLIIIGHAIALSKFPTWNALLLFCQKQGVLVEGELDDLKQSTVKIS</sequence>
<dbReference type="PANTHER" id="PTHR10887:SF364">
    <property type="entry name" value="REGULATOR OF NONSENSE TRANSCRIPTS 1"/>
    <property type="match status" value="1"/>
</dbReference>
<keyword evidence="4" id="KW-0963">Cytoplasm</keyword>
<name>A0AAN9TWZ3_9HEMI</name>
<dbReference type="GO" id="GO:0005737">
    <property type="term" value="C:cytoplasm"/>
    <property type="evidence" value="ECO:0007669"/>
    <property type="project" value="UniProtKB-SubCell"/>
</dbReference>
<evidence type="ECO:0000313" key="14">
    <source>
        <dbReference type="EMBL" id="KAK7604420.1"/>
    </source>
</evidence>
<dbReference type="CDD" id="cd21407">
    <property type="entry name" value="1B_UPF1-like"/>
    <property type="match status" value="1"/>
</dbReference>
<evidence type="ECO:0000256" key="2">
    <source>
        <dbReference type="ARBA" id="ARBA00007913"/>
    </source>
</evidence>
<keyword evidence="9" id="KW-0347">Helicase</keyword>
<dbReference type="PROSITE" id="PS51997">
    <property type="entry name" value="UPF1_CH_RICH"/>
    <property type="match status" value="1"/>
</dbReference>
<dbReference type="Pfam" id="PF09416">
    <property type="entry name" value="UPF1_Zn_bind"/>
    <property type="match status" value="1"/>
</dbReference>
<dbReference type="Pfam" id="PF13086">
    <property type="entry name" value="AAA_11"/>
    <property type="match status" value="1"/>
</dbReference>
<keyword evidence="7 12" id="KW-0863">Zinc-finger</keyword>
<dbReference type="Proteomes" id="UP001367676">
    <property type="component" value="Unassembled WGS sequence"/>
</dbReference>
<feature type="region of interest" description="CC/SHH/C" evidence="12">
    <location>
        <begin position="2"/>
        <end position="30"/>
    </location>
</feature>
<organism evidence="14 15">
    <name type="scientific">Parthenolecanium corni</name>
    <dbReference type="NCBI Taxonomy" id="536013"/>
    <lineage>
        <taxon>Eukaryota</taxon>
        <taxon>Metazoa</taxon>
        <taxon>Ecdysozoa</taxon>
        <taxon>Arthropoda</taxon>
        <taxon>Hexapoda</taxon>
        <taxon>Insecta</taxon>
        <taxon>Pterygota</taxon>
        <taxon>Neoptera</taxon>
        <taxon>Paraneoptera</taxon>
        <taxon>Hemiptera</taxon>
        <taxon>Sternorrhyncha</taxon>
        <taxon>Coccoidea</taxon>
        <taxon>Coccidae</taxon>
        <taxon>Parthenolecanium</taxon>
    </lineage>
</organism>
<evidence type="ECO:0000256" key="7">
    <source>
        <dbReference type="ARBA" id="ARBA00022771"/>
    </source>
</evidence>
<evidence type="ECO:0000256" key="8">
    <source>
        <dbReference type="ARBA" id="ARBA00022801"/>
    </source>
</evidence>
<feature type="domain" description="Upf1" evidence="13">
    <location>
        <begin position="1"/>
        <end position="131"/>
    </location>
</feature>
<dbReference type="SUPFAM" id="SSF52540">
    <property type="entry name" value="P-loop containing nucleoside triphosphate hydrolases"/>
    <property type="match status" value="1"/>
</dbReference>
<dbReference type="FunFam" id="3.40.50.300:FF:000097">
    <property type="entry name" value="Regulator of nonsense transcripts 1"/>
    <property type="match status" value="1"/>
</dbReference>
<keyword evidence="10 12" id="KW-0862">Zinc</keyword>
<dbReference type="Pfam" id="PF18141">
    <property type="entry name" value="UPF1_1B_dom"/>
    <property type="match status" value="1"/>
</dbReference>
<dbReference type="Gene3D" id="2.40.30.230">
    <property type="match status" value="1"/>
</dbReference>
<keyword evidence="8" id="KW-0378">Hydrolase</keyword>
<reference evidence="14 15" key="1">
    <citation type="submission" date="2024-03" db="EMBL/GenBank/DDBJ databases">
        <title>Adaptation during the transition from Ophiocordyceps entomopathogen to insect associate is accompanied by gene loss and intensified selection.</title>
        <authorList>
            <person name="Ward C.M."/>
            <person name="Onetto C.A."/>
            <person name="Borneman A.R."/>
        </authorList>
    </citation>
    <scope>NUCLEOTIDE SEQUENCE [LARGE SCALE GENOMIC DNA]</scope>
    <source>
        <strain evidence="14">AWRI1</strain>
        <tissue evidence="14">Single Adult Female</tissue>
    </source>
</reference>
<evidence type="ECO:0000313" key="15">
    <source>
        <dbReference type="Proteomes" id="UP001367676"/>
    </source>
</evidence>
<dbReference type="Pfam" id="PF13087">
    <property type="entry name" value="AAA_12"/>
    <property type="match status" value="1"/>
</dbReference>
<dbReference type="GO" id="GO:0000184">
    <property type="term" value="P:nuclear-transcribed mRNA catabolic process, nonsense-mediated decay"/>
    <property type="evidence" value="ECO:0007669"/>
    <property type="project" value="InterPro"/>
</dbReference>
<keyword evidence="11" id="KW-0067">ATP-binding</keyword>
<dbReference type="GO" id="GO:0003678">
    <property type="term" value="F:DNA helicase activity"/>
    <property type="evidence" value="ECO:0007669"/>
    <property type="project" value="UniProtKB-EC"/>
</dbReference>
<comment type="subcellular location">
    <subcellularLocation>
        <location evidence="1">Cytoplasm</location>
    </subcellularLocation>
</comment>
<dbReference type="EMBL" id="JBBCAQ010000003">
    <property type="protein sequence ID" value="KAK7604420.1"/>
    <property type="molecule type" value="Genomic_DNA"/>
</dbReference>
<protein>
    <recommendedName>
        <fullName evidence="3">DNA helicase</fullName>
        <ecNumber evidence="3">3.6.4.12</ecNumber>
    </recommendedName>
</protein>
<dbReference type="GO" id="GO:0008270">
    <property type="term" value="F:zinc ion binding"/>
    <property type="evidence" value="ECO:0007669"/>
    <property type="project" value="UniProtKB-UniRule"/>
</dbReference>
<evidence type="ECO:0000256" key="11">
    <source>
        <dbReference type="ARBA" id="ARBA00022840"/>
    </source>
</evidence>
<dbReference type="InterPro" id="IPR045055">
    <property type="entry name" value="DNA2/NAM7-like"/>
</dbReference>
<evidence type="ECO:0000259" key="13">
    <source>
        <dbReference type="PROSITE" id="PS51997"/>
    </source>
</evidence>
<dbReference type="AlphaFoldDB" id="A0AAN9TWZ3"/>
<evidence type="ECO:0000256" key="4">
    <source>
        <dbReference type="ARBA" id="ARBA00022490"/>
    </source>
</evidence>
<proteinExistence type="inferred from homology"/>
<keyword evidence="5 12" id="KW-0479">Metal-binding</keyword>